<evidence type="ECO:0000313" key="2">
    <source>
        <dbReference type="EnsemblPlants" id="QL05p028983:mrna"/>
    </source>
</evidence>
<dbReference type="InParanoid" id="A0A7N2LNV6"/>
<dbReference type="InterPro" id="IPR011989">
    <property type="entry name" value="ARM-like"/>
</dbReference>
<dbReference type="Proteomes" id="UP000594261">
    <property type="component" value="Chromosome 5"/>
</dbReference>
<evidence type="ECO:0000259" key="1">
    <source>
        <dbReference type="Pfam" id="PF13966"/>
    </source>
</evidence>
<dbReference type="InterPro" id="IPR050517">
    <property type="entry name" value="DDR_Repair_Kinase"/>
</dbReference>
<dbReference type="GO" id="GO:0005634">
    <property type="term" value="C:nucleus"/>
    <property type="evidence" value="ECO:0007669"/>
    <property type="project" value="TreeGrafter"/>
</dbReference>
<dbReference type="GO" id="GO:0031931">
    <property type="term" value="C:TORC1 complex"/>
    <property type="evidence" value="ECO:0007669"/>
    <property type="project" value="TreeGrafter"/>
</dbReference>
<protein>
    <recommendedName>
        <fullName evidence="1">Reverse transcriptase zinc-binding domain-containing protein</fullName>
    </recommendedName>
</protein>
<organism evidence="2 3">
    <name type="scientific">Quercus lobata</name>
    <name type="common">Valley oak</name>
    <dbReference type="NCBI Taxonomy" id="97700"/>
    <lineage>
        <taxon>Eukaryota</taxon>
        <taxon>Viridiplantae</taxon>
        <taxon>Streptophyta</taxon>
        <taxon>Embryophyta</taxon>
        <taxon>Tracheophyta</taxon>
        <taxon>Spermatophyta</taxon>
        <taxon>Magnoliopsida</taxon>
        <taxon>eudicotyledons</taxon>
        <taxon>Gunneridae</taxon>
        <taxon>Pentapetalae</taxon>
        <taxon>rosids</taxon>
        <taxon>fabids</taxon>
        <taxon>Fagales</taxon>
        <taxon>Fagaceae</taxon>
        <taxon>Quercus</taxon>
    </lineage>
</organism>
<dbReference type="InterPro" id="IPR016024">
    <property type="entry name" value="ARM-type_fold"/>
</dbReference>
<dbReference type="AlphaFoldDB" id="A0A7N2LNV6"/>
<dbReference type="Gene3D" id="1.25.10.10">
    <property type="entry name" value="Leucine-rich Repeat Variant"/>
    <property type="match status" value="1"/>
</dbReference>
<dbReference type="Pfam" id="PF13966">
    <property type="entry name" value="zf-RVT"/>
    <property type="match status" value="1"/>
</dbReference>
<dbReference type="Gramene" id="QL05p028983:mrna">
    <property type="protein sequence ID" value="QL05p028983:mrna"/>
    <property type="gene ID" value="QL05p028983"/>
</dbReference>
<dbReference type="EnsemblPlants" id="QL05p028983:mrna">
    <property type="protein sequence ID" value="QL05p028983:mrna"/>
    <property type="gene ID" value="QL05p028983"/>
</dbReference>
<dbReference type="GO" id="GO:0004674">
    <property type="term" value="F:protein serine/threonine kinase activity"/>
    <property type="evidence" value="ECO:0007669"/>
    <property type="project" value="TreeGrafter"/>
</dbReference>
<dbReference type="GO" id="GO:0031932">
    <property type="term" value="C:TORC2 complex"/>
    <property type="evidence" value="ECO:0007669"/>
    <property type="project" value="TreeGrafter"/>
</dbReference>
<dbReference type="GO" id="GO:0031929">
    <property type="term" value="P:TOR signaling"/>
    <property type="evidence" value="ECO:0007669"/>
    <property type="project" value="TreeGrafter"/>
</dbReference>
<dbReference type="InterPro" id="IPR026960">
    <property type="entry name" value="RVT-Znf"/>
</dbReference>
<name>A0A7N2LNV6_QUELO</name>
<sequence length="210" mass="23388">MQRRKCKLLDCLIRKCERLILPYIVPIHKALVARLLEGTGVNVNNCIIRGVLVTVGDLTRVGGYLTRQYIPEHMPLIVEALLDGAAITKREVAVVTLGQVVQSTGHVTLFLSSDYSLSSTNGNLFPWKMVWRSKVPSRVAFFSWTSALGKILSIDNLWNRGMLILDWCCICKKLWGDCGSPVPSLSYSFGVVDYGVLFICPPLGYTNESH</sequence>
<dbReference type="PANTHER" id="PTHR11139:SF9">
    <property type="entry name" value="SERINE_THREONINE-PROTEIN KINASE MTOR"/>
    <property type="match status" value="1"/>
</dbReference>
<keyword evidence="3" id="KW-1185">Reference proteome</keyword>
<dbReference type="GO" id="GO:0016242">
    <property type="term" value="P:negative regulation of macroautophagy"/>
    <property type="evidence" value="ECO:0007669"/>
    <property type="project" value="TreeGrafter"/>
</dbReference>
<reference evidence="2 3" key="1">
    <citation type="journal article" date="2016" name="G3 (Bethesda)">
        <title>First Draft Assembly and Annotation of the Genome of a California Endemic Oak Quercus lobata Nee (Fagaceae).</title>
        <authorList>
            <person name="Sork V.L."/>
            <person name="Fitz-Gibbon S.T."/>
            <person name="Puiu D."/>
            <person name="Crepeau M."/>
            <person name="Gugger P.F."/>
            <person name="Sherman R."/>
            <person name="Stevens K."/>
            <person name="Langley C.H."/>
            <person name="Pellegrini M."/>
            <person name="Salzberg S.L."/>
        </authorList>
    </citation>
    <scope>NUCLEOTIDE SEQUENCE [LARGE SCALE GENOMIC DNA]</scope>
    <source>
        <strain evidence="2 3">cv. SW786</strain>
    </source>
</reference>
<dbReference type="EMBL" id="LRBV02000005">
    <property type="status" value="NOT_ANNOTATED_CDS"/>
    <property type="molecule type" value="Genomic_DNA"/>
</dbReference>
<accession>A0A7N2LNV6</accession>
<feature type="domain" description="Reverse transcriptase zinc-binding" evidence="1">
    <location>
        <begin position="117"/>
        <end position="173"/>
    </location>
</feature>
<dbReference type="GO" id="GO:0005737">
    <property type="term" value="C:cytoplasm"/>
    <property type="evidence" value="ECO:0007669"/>
    <property type="project" value="TreeGrafter"/>
</dbReference>
<evidence type="ECO:0000313" key="3">
    <source>
        <dbReference type="Proteomes" id="UP000594261"/>
    </source>
</evidence>
<proteinExistence type="predicted"/>
<dbReference type="SUPFAM" id="SSF48371">
    <property type="entry name" value="ARM repeat"/>
    <property type="match status" value="1"/>
</dbReference>
<dbReference type="PANTHER" id="PTHR11139">
    <property type="entry name" value="ATAXIA TELANGIECTASIA MUTATED ATM -RELATED"/>
    <property type="match status" value="1"/>
</dbReference>
<reference evidence="2" key="2">
    <citation type="submission" date="2021-01" db="UniProtKB">
        <authorList>
            <consortium name="EnsemblPlants"/>
        </authorList>
    </citation>
    <scope>IDENTIFICATION</scope>
</reference>